<dbReference type="PANTHER" id="PTHR33653:SF1">
    <property type="entry name" value="RIBONUCLEASE VAPC2"/>
    <property type="match status" value="1"/>
</dbReference>
<proteinExistence type="inferred from homology"/>
<dbReference type="GO" id="GO:0016787">
    <property type="term" value="F:hydrolase activity"/>
    <property type="evidence" value="ECO:0007669"/>
    <property type="project" value="UniProtKB-KW"/>
</dbReference>
<evidence type="ECO:0000256" key="6">
    <source>
        <dbReference type="ARBA" id="ARBA00022842"/>
    </source>
</evidence>
<comment type="cofactor">
    <cofactor evidence="1">
        <name>Mg(2+)</name>
        <dbReference type="ChEBI" id="CHEBI:18420"/>
    </cofactor>
</comment>
<evidence type="ECO:0000256" key="4">
    <source>
        <dbReference type="ARBA" id="ARBA00022723"/>
    </source>
</evidence>
<sequence length="126" mass="14400">MLFDTNILITYLNGDPEINTAINQLIQNRRALFISSISTAEILSLPSLQPKDIDDIKKFLKNFISIPLNDPIAEAAAFLRRIYPKFSLPDLMIAGTAYFHNMQIVTRDKQMHKIREITCVHTTPKL</sequence>
<dbReference type="Gene3D" id="3.40.50.1010">
    <property type="entry name" value="5'-nuclease"/>
    <property type="match status" value="1"/>
</dbReference>
<dbReference type="Proteomes" id="UP000176952">
    <property type="component" value="Unassembled WGS sequence"/>
</dbReference>
<reference evidence="9 10" key="1">
    <citation type="journal article" date="2016" name="Nat. Commun.">
        <title>Thousands of microbial genomes shed light on interconnected biogeochemical processes in an aquifer system.</title>
        <authorList>
            <person name="Anantharaman K."/>
            <person name="Brown C.T."/>
            <person name="Hug L.A."/>
            <person name="Sharon I."/>
            <person name="Castelle C.J."/>
            <person name="Probst A.J."/>
            <person name="Thomas B.C."/>
            <person name="Singh A."/>
            <person name="Wilkins M.J."/>
            <person name="Karaoz U."/>
            <person name="Brodie E.L."/>
            <person name="Williams K.H."/>
            <person name="Hubbard S.S."/>
            <person name="Banfield J.F."/>
        </authorList>
    </citation>
    <scope>NUCLEOTIDE SEQUENCE [LARGE SCALE GENOMIC DNA]</scope>
</reference>
<dbReference type="EMBL" id="MHKD01000012">
    <property type="protein sequence ID" value="OGY84610.1"/>
    <property type="molecule type" value="Genomic_DNA"/>
</dbReference>
<comment type="similarity">
    <text evidence="7">Belongs to the PINc/VapC protein family.</text>
</comment>
<keyword evidence="5" id="KW-0378">Hydrolase</keyword>
<evidence type="ECO:0000256" key="3">
    <source>
        <dbReference type="ARBA" id="ARBA00022722"/>
    </source>
</evidence>
<evidence type="ECO:0000313" key="9">
    <source>
        <dbReference type="EMBL" id="OGY84610.1"/>
    </source>
</evidence>
<dbReference type="Pfam" id="PF01850">
    <property type="entry name" value="PIN"/>
    <property type="match status" value="1"/>
</dbReference>
<organism evidence="9 10">
    <name type="scientific">Candidatus Kerfeldbacteria bacterium RIFCSPHIGHO2_12_FULL_48_17</name>
    <dbReference type="NCBI Taxonomy" id="1798542"/>
    <lineage>
        <taxon>Bacteria</taxon>
        <taxon>Candidatus Kerfeldiibacteriota</taxon>
    </lineage>
</organism>
<dbReference type="SUPFAM" id="SSF88723">
    <property type="entry name" value="PIN domain-like"/>
    <property type="match status" value="1"/>
</dbReference>
<name>A0A1G2B8L5_9BACT</name>
<evidence type="ECO:0000256" key="1">
    <source>
        <dbReference type="ARBA" id="ARBA00001946"/>
    </source>
</evidence>
<evidence type="ECO:0000256" key="2">
    <source>
        <dbReference type="ARBA" id="ARBA00022649"/>
    </source>
</evidence>
<dbReference type="InterPro" id="IPR050556">
    <property type="entry name" value="Type_II_TA_system_RNase"/>
</dbReference>
<evidence type="ECO:0000256" key="7">
    <source>
        <dbReference type="ARBA" id="ARBA00038093"/>
    </source>
</evidence>
<dbReference type="AlphaFoldDB" id="A0A1G2B8L5"/>
<evidence type="ECO:0000259" key="8">
    <source>
        <dbReference type="Pfam" id="PF01850"/>
    </source>
</evidence>
<dbReference type="InterPro" id="IPR002716">
    <property type="entry name" value="PIN_dom"/>
</dbReference>
<keyword evidence="4" id="KW-0479">Metal-binding</keyword>
<dbReference type="GO" id="GO:0004518">
    <property type="term" value="F:nuclease activity"/>
    <property type="evidence" value="ECO:0007669"/>
    <property type="project" value="UniProtKB-KW"/>
</dbReference>
<evidence type="ECO:0000256" key="5">
    <source>
        <dbReference type="ARBA" id="ARBA00022801"/>
    </source>
</evidence>
<feature type="domain" description="PIN" evidence="8">
    <location>
        <begin position="1"/>
        <end position="115"/>
    </location>
</feature>
<keyword evidence="6" id="KW-0460">Magnesium</keyword>
<dbReference type="InterPro" id="IPR029060">
    <property type="entry name" value="PIN-like_dom_sf"/>
</dbReference>
<dbReference type="GO" id="GO:0046872">
    <property type="term" value="F:metal ion binding"/>
    <property type="evidence" value="ECO:0007669"/>
    <property type="project" value="UniProtKB-KW"/>
</dbReference>
<comment type="caution">
    <text evidence="9">The sequence shown here is derived from an EMBL/GenBank/DDBJ whole genome shotgun (WGS) entry which is preliminary data.</text>
</comment>
<keyword evidence="2" id="KW-1277">Toxin-antitoxin system</keyword>
<evidence type="ECO:0000313" key="10">
    <source>
        <dbReference type="Proteomes" id="UP000176952"/>
    </source>
</evidence>
<gene>
    <name evidence="9" type="ORF">A3F54_00335</name>
</gene>
<keyword evidence="3" id="KW-0540">Nuclease</keyword>
<dbReference type="PANTHER" id="PTHR33653">
    <property type="entry name" value="RIBONUCLEASE VAPC2"/>
    <property type="match status" value="1"/>
</dbReference>
<accession>A0A1G2B8L5</accession>
<protein>
    <recommendedName>
        <fullName evidence="8">PIN domain-containing protein</fullName>
    </recommendedName>
</protein>